<organism evidence="2 3">
    <name type="scientific">candidate division WWE3 bacterium CG06_land_8_20_14_3_00_42_16</name>
    <dbReference type="NCBI Taxonomy" id="1975083"/>
    <lineage>
        <taxon>Bacteria</taxon>
        <taxon>Katanobacteria</taxon>
    </lineage>
</organism>
<reference evidence="3" key="1">
    <citation type="submission" date="2017-09" db="EMBL/GenBank/DDBJ databases">
        <title>Depth-based differentiation of microbial function through sediment-hosted aquifers and enrichment of novel symbionts in the deep terrestrial subsurface.</title>
        <authorList>
            <person name="Probst A.J."/>
            <person name="Ladd B."/>
            <person name="Jarett J.K."/>
            <person name="Geller-Mcgrath D.E."/>
            <person name="Sieber C.M.K."/>
            <person name="Emerson J.B."/>
            <person name="Anantharaman K."/>
            <person name="Thomas B.C."/>
            <person name="Malmstrom R."/>
            <person name="Stieglmeier M."/>
            <person name="Klingl A."/>
            <person name="Woyke T."/>
            <person name="Ryan C.M."/>
            <person name="Banfield J.F."/>
        </authorList>
    </citation>
    <scope>NUCLEOTIDE SEQUENCE [LARGE SCALE GENOMIC DNA]</scope>
</reference>
<protein>
    <submittedName>
        <fullName evidence="2">Metallopeptidase</fullName>
    </submittedName>
</protein>
<dbReference type="EMBL" id="PEWD01000084">
    <property type="protein sequence ID" value="PIU68291.1"/>
    <property type="molecule type" value="Genomic_DNA"/>
</dbReference>
<name>A0A2M7ALL5_UNCKA</name>
<feature type="domain" description="Putative phage metallopeptidase" evidence="1">
    <location>
        <begin position="7"/>
        <end position="107"/>
    </location>
</feature>
<evidence type="ECO:0000259" key="1">
    <source>
        <dbReference type="Pfam" id="PF18894"/>
    </source>
</evidence>
<sequence>MKSSKMDFRPAKDIHARLQDLIEKLQFLHIDRKQIHCFRSLGSKSRAIARIWSLPRVWQLALAISPAYVIEVISEKFDGLTTAEQEKVLIHELLHIPKTFSGSLVPHRCFGRRIDRRRVEQYFKAYQIAKNSA</sequence>
<accession>A0A2M7ALL5</accession>
<dbReference type="Proteomes" id="UP000229916">
    <property type="component" value="Unassembled WGS sequence"/>
</dbReference>
<dbReference type="InterPro" id="IPR043998">
    <property type="entry name" value="Put_Metallopep"/>
</dbReference>
<evidence type="ECO:0000313" key="2">
    <source>
        <dbReference type="EMBL" id="PIU68291.1"/>
    </source>
</evidence>
<comment type="caution">
    <text evidence="2">The sequence shown here is derived from an EMBL/GenBank/DDBJ whole genome shotgun (WGS) entry which is preliminary data.</text>
</comment>
<evidence type="ECO:0000313" key="3">
    <source>
        <dbReference type="Proteomes" id="UP000229916"/>
    </source>
</evidence>
<dbReference type="AlphaFoldDB" id="A0A2M7ALL5"/>
<gene>
    <name evidence="2" type="ORF">COS81_04465</name>
</gene>
<dbReference type="Pfam" id="PF18894">
    <property type="entry name" value="PhageMetallopep"/>
    <property type="match status" value="1"/>
</dbReference>
<proteinExistence type="predicted"/>